<organism evidence="1 2">
    <name type="scientific">Fusarium keratoplasticum</name>
    <dbReference type="NCBI Taxonomy" id="1328300"/>
    <lineage>
        <taxon>Eukaryota</taxon>
        <taxon>Fungi</taxon>
        <taxon>Dikarya</taxon>
        <taxon>Ascomycota</taxon>
        <taxon>Pezizomycotina</taxon>
        <taxon>Sordariomycetes</taxon>
        <taxon>Hypocreomycetidae</taxon>
        <taxon>Hypocreales</taxon>
        <taxon>Nectriaceae</taxon>
        <taxon>Fusarium</taxon>
        <taxon>Fusarium solani species complex</taxon>
    </lineage>
</organism>
<gene>
    <name evidence="1" type="ORF">NCS57_01187800</name>
</gene>
<protein>
    <submittedName>
        <fullName evidence="1">HET domain-containing protein</fullName>
    </submittedName>
</protein>
<dbReference type="EMBL" id="CM046511">
    <property type="protein sequence ID" value="KAI8658072.1"/>
    <property type="molecule type" value="Genomic_DNA"/>
</dbReference>
<comment type="caution">
    <text evidence="1">The sequence shown here is derived from an EMBL/GenBank/DDBJ whole genome shotgun (WGS) entry which is preliminary data.</text>
</comment>
<sequence length="604" mass="68815">MNSAKNKSRMQSKWSDDCPWPRRLLHVASMISYTWSPGNKYGPHKEPRYNAVSYTWGRFRYRSNEPEYAKTRPLGVKGVTWPLPRVYPSHFTVEQLHKLLKTATCPEGQGIPVDFVWLDVACIDQTEPHTPEYYSEVGRQSKIFRGATDVVVWLTKTDSKQMTQWWTKMSSIKAPVKEVLVGGWENYDVDGWLSQVLVEFQQLRSDPWFTSLWTLQEAFLCPMAIILLSDSQSFFNCVNDIPSGGYLSHLITLCQGMYNFLNQLQRSVSRKATFSQAMLDAVKAEIETFGFLEGFNQGTNLLRMLELGFSAESPWMGNPLMLLQASHRRTCYEKTDRVRGIMQVFQLRLGESSPNHIPGKTYSLSELEDQLASELLRMYPISSQLFIQDRACPPRRAWRINANMTMMRFSELLWRQMTTLDGSSASERKIVTRSKGATLDSATFEGVLMARFRGNFSKMSTFVQVMEKCIGFDTMELELEHKYKDAIQEVFPGTIVSRSQEFAWLAGQSQGRNMGTLFLARVGPPPNAPRLDNVWCSWCIGLVLCQEAGRRDVFEKIGVVTWDLEAIRGAGQDRRVQSTDEVADAAKYIVGEGTGWTPLSGYFG</sequence>
<proteinExistence type="predicted"/>
<reference evidence="1" key="1">
    <citation type="submission" date="2022-06" db="EMBL/GenBank/DDBJ databases">
        <title>Fusarium solani species complex genomes reveal bases of compartmentalisation and animal pathogenesis.</title>
        <authorList>
            <person name="Tsai I.J."/>
        </authorList>
    </citation>
    <scope>NUCLEOTIDE SEQUENCE</scope>
    <source>
        <strain evidence="1">Fu6.1</strain>
    </source>
</reference>
<name>A0ACC0QL88_9HYPO</name>
<keyword evidence="2" id="KW-1185">Reference proteome</keyword>
<accession>A0ACC0QL88</accession>
<evidence type="ECO:0000313" key="2">
    <source>
        <dbReference type="Proteomes" id="UP001065298"/>
    </source>
</evidence>
<evidence type="ECO:0000313" key="1">
    <source>
        <dbReference type="EMBL" id="KAI8658072.1"/>
    </source>
</evidence>
<dbReference type="Proteomes" id="UP001065298">
    <property type="component" value="Chromosome 9"/>
</dbReference>